<keyword evidence="2" id="KW-1185">Reference proteome</keyword>
<evidence type="ECO:0000313" key="2">
    <source>
        <dbReference type="Proteomes" id="UP001163603"/>
    </source>
</evidence>
<sequence length="175" mass="20031">MFQNYLKLLKTLQNIYKTTPFSPINNPHDVSIKLLLDLQTKAHPILSTNPYLSKLSQLLRNIKTLLEKLEKYQGYGLKSLLCRQITKYKISQVAYAIEAEIQAYFDRKSVQNLVKILEESENEEEKVKVLIEFIKRRVRELAALAIEALASFNRKCVCGACVNGINNSKLDINGV</sequence>
<organism evidence="1 2">
    <name type="scientific">Pistacia integerrima</name>
    <dbReference type="NCBI Taxonomy" id="434235"/>
    <lineage>
        <taxon>Eukaryota</taxon>
        <taxon>Viridiplantae</taxon>
        <taxon>Streptophyta</taxon>
        <taxon>Embryophyta</taxon>
        <taxon>Tracheophyta</taxon>
        <taxon>Spermatophyta</taxon>
        <taxon>Magnoliopsida</taxon>
        <taxon>eudicotyledons</taxon>
        <taxon>Gunneridae</taxon>
        <taxon>Pentapetalae</taxon>
        <taxon>rosids</taxon>
        <taxon>malvids</taxon>
        <taxon>Sapindales</taxon>
        <taxon>Anacardiaceae</taxon>
        <taxon>Pistacia</taxon>
    </lineage>
</organism>
<gene>
    <name evidence="1" type="ORF">Pint_12438</name>
</gene>
<name>A0ACC0Y7K0_9ROSI</name>
<reference evidence="2" key="1">
    <citation type="journal article" date="2023" name="G3 (Bethesda)">
        <title>Genome assembly and association tests identify interacting loci associated with vigor, precocity, and sex in interspecific pistachio rootstocks.</title>
        <authorList>
            <person name="Palmer W."/>
            <person name="Jacygrad E."/>
            <person name="Sagayaradj S."/>
            <person name="Cavanaugh K."/>
            <person name="Han R."/>
            <person name="Bertier L."/>
            <person name="Beede B."/>
            <person name="Kafkas S."/>
            <person name="Golino D."/>
            <person name="Preece J."/>
            <person name="Michelmore R."/>
        </authorList>
    </citation>
    <scope>NUCLEOTIDE SEQUENCE [LARGE SCALE GENOMIC DNA]</scope>
</reference>
<comment type="caution">
    <text evidence="1">The sequence shown here is derived from an EMBL/GenBank/DDBJ whole genome shotgun (WGS) entry which is preliminary data.</text>
</comment>
<evidence type="ECO:0000313" key="1">
    <source>
        <dbReference type="EMBL" id="KAJ0030160.1"/>
    </source>
</evidence>
<accession>A0ACC0Y7K0</accession>
<dbReference type="EMBL" id="CM047743">
    <property type="protein sequence ID" value="KAJ0030160.1"/>
    <property type="molecule type" value="Genomic_DNA"/>
</dbReference>
<dbReference type="Proteomes" id="UP001163603">
    <property type="component" value="Chromosome 8"/>
</dbReference>
<protein>
    <submittedName>
        <fullName evidence="1">Uncharacterized protein</fullName>
    </submittedName>
</protein>
<proteinExistence type="predicted"/>